<comment type="caution">
    <text evidence="1">The sequence shown here is derived from an EMBL/GenBank/DDBJ whole genome shotgun (WGS) entry which is preliminary data.</text>
</comment>
<keyword evidence="1" id="KW-0378">Hydrolase</keyword>
<gene>
    <name evidence="1" type="ORF">DI598_16525</name>
</gene>
<dbReference type="Proteomes" id="UP000249645">
    <property type="component" value="Unassembled WGS sequence"/>
</dbReference>
<proteinExistence type="predicted"/>
<organism evidence="1 2">
    <name type="scientific">Pseudopedobacter saltans</name>
    <dbReference type="NCBI Taxonomy" id="151895"/>
    <lineage>
        <taxon>Bacteria</taxon>
        <taxon>Pseudomonadati</taxon>
        <taxon>Bacteroidota</taxon>
        <taxon>Sphingobacteriia</taxon>
        <taxon>Sphingobacteriales</taxon>
        <taxon>Sphingobacteriaceae</taxon>
        <taxon>Pseudopedobacter</taxon>
    </lineage>
</organism>
<reference evidence="1 2" key="1">
    <citation type="submission" date="2017-11" db="EMBL/GenBank/DDBJ databases">
        <title>Infants hospitalized years apart are colonized by the same room-sourced microbial strains.</title>
        <authorList>
            <person name="Brooks B."/>
            <person name="Olm M.R."/>
            <person name="Firek B.A."/>
            <person name="Baker R."/>
            <person name="Thomas B.C."/>
            <person name="Morowitz M.J."/>
            <person name="Banfield J.F."/>
        </authorList>
    </citation>
    <scope>NUCLEOTIDE SEQUENCE [LARGE SCALE GENOMIC DNA]</scope>
    <source>
        <strain evidence="1">S2_009_000_R2_76</strain>
    </source>
</reference>
<accession>A0A2W5EET0</accession>
<protein>
    <submittedName>
        <fullName evidence="1">Hydrolase</fullName>
    </submittedName>
</protein>
<sequence length="186" mass="21100">MRKKRVVITHGYQSKPSRNWFIWLKSELEKQSIEVLIPSLPNPEHPDRSAWLESLETMMSDLDKDTFLVAHSLGCITDLYFLDKMSKSIGGLILVAGFAERLVTIPELSDYTSLAIDFEKIITLTPHRVVFGSAEDYIVPFAATKRMAENLDAELVSISDSGHFMEEDGYVQFPALLIKLEDMMKS</sequence>
<evidence type="ECO:0000313" key="2">
    <source>
        <dbReference type="Proteomes" id="UP000249645"/>
    </source>
</evidence>
<dbReference type="AlphaFoldDB" id="A0A2W5EET0"/>
<name>A0A2W5EET0_9SPHI</name>
<dbReference type="GO" id="GO:0016787">
    <property type="term" value="F:hydrolase activity"/>
    <property type="evidence" value="ECO:0007669"/>
    <property type="project" value="UniProtKB-KW"/>
</dbReference>
<dbReference type="PANTHER" id="PTHR15394:SF3">
    <property type="entry name" value="SERINE HYDROLASE RBBP9"/>
    <property type="match status" value="1"/>
</dbReference>
<dbReference type="InterPro" id="IPR010662">
    <property type="entry name" value="RBBP9/YdeN"/>
</dbReference>
<dbReference type="SUPFAM" id="SSF53474">
    <property type="entry name" value="alpha/beta-Hydrolases"/>
    <property type="match status" value="1"/>
</dbReference>
<dbReference type="PANTHER" id="PTHR15394">
    <property type="entry name" value="SERINE HYDROLASE RBBP9"/>
    <property type="match status" value="1"/>
</dbReference>
<dbReference type="Gene3D" id="3.40.50.1820">
    <property type="entry name" value="alpha/beta hydrolase"/>
    <property type="match status" value="1"/>
</dbReference>
<dbReference type="Pfam" id="PF06821">
    <property type="entry name" value="Ser_hydrolase"/>
    <property type="match status" value="1"/>
</dbReference>
<dbReference type="EMBL" id="QFOI01000409">
    <property type="protein sequence ID" value="PZP42815.1"/>
    <property type="molecule type" value="Genomic_DNA"/>
</dbReference>
<evidence type="ECO:0000313" key="1">
    <source>
        <dbReference type="EMBL" id="PZP42815.1"/>
    </source>
</evidence>
<dbReference type="InterPro" id="IPR029058">
    <property type="entry name" value="AB_hydrolase_fold"/>
</dbReference>